<keyword evidence="2" id="KW-1185">Reference proteome</keyword>
<protein>
    <submittedName>
        <fullName evidence="1">Uncharacterized protein</fullName>
    </submittedName>
</protein>
<dbReference type="RefSeq" id="WP_094985846.1">
    <property type="nucleotide sequence ID" value="NZ_NHNI01000002.1"/>
</dbReference>
<gene>
    <name evidence="1" type="ORF">CBP51_16965</name>
</gene>
<dbReference type="AlphaFoldDB" id="A0A266Q4U2"/>
<comment type="caution">
    <text evidence="1">The sequence shown here is derived from an EMBL/GenBank/DDBJ whole genome shotgun (WGS) entry which is preliminary data.</text>
</comment>
<sequence>MAKRDKKTVALKCAKTLREANKLLHELIQLDVDVPYRADDSRRLLAEKNMEYATFLESKYGE</sequence>
<reference evidence="2" key="1">
    <citation type="submission" date="2017-05" db="EMBL/GenBank/DDBJ databases">
        <authorList>
            <person name="Barney B.M."/>
        </authorList>
    </citation>
    <scope>NUCLEOTIDE SEQUENCE [LARGE SCALE GENOMIC DNA]</scope>
    <source>
        <strain evidence="2">PSBB022</strain>
    </source>
</reference>
<proteinExistence type="predicted"/>
<evidence type="ECO:0000313" key="1">
    <source>
        <dbReference type="EMBL" id="OZY84852.1"/>
    </source>
</evidence>
<evidence type="ECO:0000313" key="2">
    <source>
        <dbReference type="Proteomes" id="UP000216101"/>
    </source>
</evidence>
<name>A0A266Q4U2_9GAMM</name>
<organism evidence="1 2">
    <name type="scientific">Cellvibrio mixtus</name>
    <dbReference type="NCBI Taxonomy" id="39650"/>
    <lineage>
        <taxon>Bacteria</taxon>
        <taxon>Pseudomonadati</taxon>
        <taxon>Pseudomonadota</taxon>
        <taxon>Gammaproteobacteria</taxon>
        <taxon>Cellvibrionales</taxon>
        <taxon>Cellvibrionaceae</taxon>
        <taxon>Cellvibrio</taxon>
    </lineage>
</organism>
<dbReference type="Proteomes" id="UP000216101">
    <property type="component" value="Unassembled WGS sequence"/>
</dbReference>
<accession>A0A266Q4U2</accession>
<dbReference type="EMBL" id="NHNI01000002">
    <property type="protein sequence ID" value="OZY84852.1"/>
    <property type="molecule type" value="Genomic_DNA"/>
</dbReference>